<reference evidence="6" key="1">
    <citation type="submission" date="2022-07" db="EMBL/GenBank/DDBJ databases">
        <title>Phylogenomic reconstructions and comparative analyses of Kickxellomycotina fungi.</title>
        <authorList>
            <person name="Reynolds N.K."/>
            <person name="Stajich J.E."/>
            <person name="Barry K."/>
            <person name="Grigoriev I.V."/>
            <person name="Crous P."/>
            <person name="Smith M.E."/>
        </authorList>
    </citation>
    <scope>NUCLEOTIDE SEQUENCE</scope>
    <source>
        <strain evidence="6">RSA 567</strain>
    </source>
</reference>
<comment type="caution">
    <text evidence="6">The sequence shown here is derived from an EMBL/GenBank/DDBJ whole genome shotgun (WGS) entry which is preliminary data.</text>
</comment>
<protein>
    <submittedName>
        <fullName evidence="6">Anaphase-promoting complex subunit 1</fullName>
    </submittedName>
</protein>
<dbReference type="Gene3D" id="1.25.10.10">
    <property type="entry name" value="Leucine-rich Repeat Variant"/>
    <property type="match status" value="1"/>
</dbReference>
<dbReference type="PANTHER" id="PTHR12827">
    <property type="entry name" value="MEIOTIC CHECKPOINT REGULATOR TSG24 FAMILY MEMBER"/>
    <property type="match status" value="1"/>
</dbReference>
<evidence type="ECO:0000256" key="3">
    <source>
        <dbReference type="ARBA" id="ARBA00022776"/>
    </source>
</evidence>
<dbReference type="Proteomes" id="UP001151582">
    <property type="component" value="Unassembled WGS sequence"/>
</dbReference>
<evidence type="ECO:0000256" key="4">
    <source>
        <dbReference type="ARBA" id="ARBA00023306"/>
    </source>
</evidence>
<keyword evidence="4" id="KW-0131">Cell cycle</keyword>
<proteinExistence type="inferred from homology"/>
<gene>
    <name evidence="6" type="primary">APC1</name>
    <name evidence="6" type="ORF">H4R34_003163</name>
</gene>
<evidence type="ECO:0000256" key="1">
    <source>
        <dbReference type="ARBA" id="ARBA00010547"/>
    </source>
</evidence>
<keyword evidence="7" id="KW-1185">Reference proteome</keyword>
<keyword evidence="3" id="KW-0498">Mitosis</keyword>
<dbReference type="GO" id="GO:0070979">
    <property type="term" value="P:protein K11-linked ubiquitination"/>
    <property type="evidence" value="ECO:0007669"/>
    <property type="project" value="TreeGrafter"/>
</dbReference>
<dbReference type="GO" id="GO:0051301">
    <property type="term" value="P:cell division"/>
    <property type="evidence" value="ECO:0007669"/>
    <property type="project" value="UniProtKB-KW"/>
</dbReference>
<sequence>MSAQLIGQIPPEVWPGFTSTFHLVYEELCVCLIDRPHAHTLGRLLYQLTTALGWQRWADHYWRQGLRGTTTYDSVAPGPVSPSSSYPEPPLLTLQQALFALLTSTTLDSPSFPTLSNLPGPLRLPESILDEWVAQLGLPPHTTTLTASSHLVTIYQALRHPKSAGRTVALYCARIGWTRRHLLELSPAISVPILDALYACRAHPPADLTPAALLLLDRPDLARQASTHDGQSQPWSIDANPGHGELTQASLTFREGPRNTHAILASTETTADTGNVNVYPAPYYWLTEPTPGKALHDAHHEVMLLKFPHDQRIREVAKLLQSHKPTRLPAIAPASLGAQDDMADAEQRILQQVALRTLALPVGRALLQYGSTLPVLTETFPVPGLCLDAKFGSSRSVVEYRVADESETDTLLTWPRFHDGVAAALSISSEAAGLDSSWILLNQTHGEGGGQDDPRDAYAAHTASPEKMAALASHAGWIYGLGLTGHLRQLISWQAFHYLATKHVATSVGMLLGLAAAYRGTGDDTVARLLAIHVPAFLPPNSSELQLSPLNKMAGIMGMGLLFAQTNHRRTVEVLVRELRSPRATHLLNPETGTETVPPSHADLLMIGMSLGLVTLGRGRDAPGIADLGISDSLVQIFSGNPAPNDTANRLRQPVALDGFSAVFTPRILPTNTSTSALIDDSCSSTEILNAEPRQHRPSHQHMAAAIVTMTLLHLQTEDSLAAQHLALPTTEYLLRQVHPDIAILRTTGQWLVQWSRIQPRLEWLLTACPIVGSTVWQRYCQSGAPPGTTTLPGALDLFVLLCPVAPPLQRVYLGAVTGAALALGLHKAGTGHAQATNTLLEWYDSVHSWSRRMAADYESSLTQHMLHQSQAVTLLAAAMVQAGTGHLGLLKRIRLLHGRFAPTAPLSAASTATTYGEHKLVHMALGMVFLGAGNYTLTVSSPMAIAALYCSSYPVITSLAPNYNHTYLQPLRHLWVLAVDARCVVTRDVITRRLCQVPLRITTLGNAALANCSSKSRQGMSAYDTVAMMTPNFVPAWSTIQVIEVTDTAAYWPLHLDRQAQPNAFNRLQHTRTLWVLAKARLQIHRPWGSASPHDALPLQQLAWVRPVTAFSAVATRQDTTIVQAMLQSLIQHFPTVQPLASLVLHLLPTNATGVDQSSAGNRQNQGALVDNTAQASWPQFVAEALAHCLALGQPDMISIYLALYLVWAQLDLPKALDISGLPTLLLTPWSTMTAPQSIPGPMLSRSATNPAKTHDPACQKFYLIQQLRDARGVLEYYLRVAPRRALPNDQSANHPRLVSQHFVHMLHHRLSSQLRARAHQSPAVSEALQIYTQGLATPRLGSAAYESVPVLSQAEEMRLLFVVNYWRIPLQEHLITQGGSPCEFSPHRLGLALLQQDPMGAPITPAGTASVKK</sequence>
<dbReference type="PANTHER" id="PTHR12827:SF3">
    <property type="entry name" value="ANAPHASE-PROMOTING COMPLEX SUBUNIT 1"/>
    <property type="match status" value="1"/>
</dbReference>
<keyword evidence="2" id="KW-0132">Cell division</keyword>
<accession>A0A9W8EC94</accession>
<dbReference type="InterPro" id="IPR041221">
    <property type="entry name" value="APC1_C"/>
</dbReference>
<dbReference type="GO" id="GO:0005680">
    <property type="term" value="C:anaphase-promoting complex"/>
    <property type="evidence" value="ECO:0007669"/>
    <property type="project" value="InterPro"/>
</dbReference>
<evidence type="ECO:0000256" key="2">
    <source>
        <dbReference type="ARBA" id="ARBA00022618"/>
    </source>
</evidence>
<dbReference type="InterPro" id="IPR011989">
    <property type="entry name" value="ARM-like"/>
</dbReference>
<dbReference type="GO" id="GO:0031145">
    <property type="term" value="P:anaphase-promoting complex-dependent catabolic process"/>
    <property type="evidence" value="ECO:0007669"/>
    <property type="project" value="TreeGrafter"/>
</dbReference>
<dbReference type="Pfam" id="PF18122">
    <property type="entry name" value="APC1_C"/>
    <property type="match status" value="1"/>
</dbReference>
<evidence type="ECO:0000259" key="5">
    <source>
        <dbReference type="Pfam" id="PF18122"/>
    </source>
</evidence>
<evidence type="ECO:0000313" key="7">
    <source>
        <dbReference type="Proteomes" id="UP001151582"/>
    </source>
</evidence>
<dbReference type="OrthoDB" id="26401at2759"/>
<organism evidence="6 7">
    <name type="scientific">Dimargaris verticillata</name>
    <dbReference type="NCBI Taxonomy" id="2761393"/>
    <lineage>
        <taxon>Eukaryota</taxon>
        <taxon>Fungi</taxon>
        <taxon>Fungi incertae sedis</taxon>
        <taxon>Zoopagomycota</taxon>
        <taxon>Kickxellomycotina</taxon>
        <taxon>Dimargaritomycetes</taxon>
        <taxon>Dimargaritales</taxon>
        <taxon>Dimargaritaceae</taxon>
        <taxon>Dimargaris</taxon>
    </lineage>
</organism>
<name>A0A9W8EC94_9FUNG</name>
<dbReference type="InterPro" id="IPR024990">
    <property type="entry name" value="Apc1"/>
</dbReference>
<evidence type="ECO:0000313" key="6">
    <source>
        <dbReference type="EMBL" id="KAJ1978563.1"/>
    </source>
</evidence>
<dbReference type="EMBL" id="JANBQB010000269">
    <property type="protein sequence ID" value="KAJ1978563.1"/>
    <property type="molecule type" value="Genomic_DNA"/>
</dbReference>
<dbReference type="GO" id="GO:0007091">
    <property type="term" value="P:metaphase/anaphase transition of mitotic cell cycle"/>
    <property type="evidence" value="ECO:0007669"/>
    <property type="project" value="TreeGrafter"/>
</dbReference>
<comment type="similarity">
    <text evidence="1">Belongs to the APC1 family.</text>
</comment>
<feature type="domain" description="Anaphase-promoting complex subunit 1 C-terminal" evidence="5">
    <location>
        <begin position="1173"/>
        <end position="1338"/>
    </location>
</feature>
<dbReference type="GO" id="GO:0060090">
    <property type="term" value="F:molecular adaptor activity"/>
    <property type="evidence" value="ECO:0007669"/>
    <property type="project" value="TreeGrafter"/>
</dbReference>